<evidence type="ECO:0000313" key="3">
    <source>
        <dbReference type="Proteomes" id="UP000433309"/>
    </source>
</evidence>
<evidence type="ECO:0000313" key="2">
    <source>
        <dbReference type="EMBL" id="MRW92580.1"/>
    </source>
</evidence>
<comment type="caution">
    <text evidence="2">The sequence shown here is derived from an EMBL/GenBank/DDBJ whole genome shotgun (WGS) entry which is preliminary data.</text>
</comment>
<accession>A0A6I2L495</accession>
<dbReference type="EMBL" id="WKJK01000012">
    <property type="protein sequence ID" value="MRW92580.1"/>
    <property type="molecule type" value="Genomic_DNA"/>
</dbReference>
<dbReference type="AlphaFoldDB" id="A0A6I2L495"/>
<organism evidence="2 3">
    <name type="scientific">Duganella guangzhouensis</name>
    <dbReference type="NCBI Taxonomy" id="2666084"/>
    <lineage>
        <taxon>Bacteria</taxon>
        <taxon>Pseudomonadati</taxon>
        <taxon>Pseudomonadota</taxon>
        <taxon>Betaproteobacteria</taxon>
        <taxon>Burkholderiales</taxon>
        <taxon>Oxalobacteraceae</taxon>
        <taxon>Telluria group</taxon>
        <taxon>Duganella</taxon>
    </lineage>
</organism>
<name>A0A6I2L495_9BURK</name>
<reference evidence="2 3" key="1">
    <citation type="submission" date="2019-11" db="EMBL/GenBank/DDBJ databases">
        <title>Novel species isolated from a subtropical stream in China.</title>
        <authorList>
            <person name="Lu H."/>
        </authorList>
    </citation>
    <scope>NUCLEOTIDE SEQUENCE [LARGE SCALE GENOMIC DNA]</scope>
    <source>
        <strain evidence="2 3">FT80W</strain>
    </source>
</reference>
<dbReference type="RefSeq" id="WP_154380134.1">
    <property type="nucleotide sequence ID" value="NZ_WKJK01000012.1"/>
</dbReference>
<proteinExistence type="predicted"/>
<feature type="signal peptide" evidence="1">
    <location>
        <begin position="1"/>
        <end position="20"/>
    </location>
</feature>
<evidence type="ECO:0000256" key="1">
    <source>
        <dbReference type="SAM" id="SignalP"/>
    </source>
</evidence>
<protein>
    <recommendedName>
        <fullName evidence="4">Pilus assembly protein</fullName>
    </recommendedName>
</protein>
<sequence>MRTLNLVAAISVALALNACANTPNLDAKFGDSVRLARAQQTLNQQAGRVPRPVNGMDGPSASAAYQNYQQSFTTKDSQSDAFTIGVGSKR</sequence>
<gene>
    <name evidence="2" type="ORF">GJ699_21505</name>
</gene>
<keyword evidence="1" id="KW-0732">Signal</keyword>
<dbReference type="Proteomes" id="UP000433309">
    <property type="component" value="Unassembled WGS sequence"/>
</dbReference>
<keyword evidence="3" id="KW-1185">Reference proteome</keyword>
<evidence type="ECO:0008006" key="4">
    <source>
        <dbReference type="Google" id="ProtNLM"/>
    </source>
</evidence>
<feature type="chain" id="PRO_5026343919" description="Pilus assembly protein" evidence="1">
    <location>
        <begin position="21"/>
        <end position="90"/>
    </location>
</feature>